<protein>
    <submittedName>
        <fullName evidence="2">Uncharacterized protein</fullName>
    </submittedName>
</protein>
<dbReference type="EMBL" id="QOQF01000005">
    <property type="protein sequence ID" value="RCL77756.1"/>
    <property type="molecule type" value="Genomic_DNA"/>
</dbReference>
<evidence type="ECO:0000313" key="2">
    <source>
        <dbReference type="EMBL" id="RCL77756.1"/>
    </source>
</evidence>
<name>A0A368E2J6_9PROT</name>
<evidence type="ECO:0000256" key="1">
    <source>
        <dbReference type="SAM" id="SignalP"/>
    </source>
</evidence>
<dbReference type="AlphaFoldDB" id="A0A368E2J6"/>
<proteinExistence type="predicted"/>
<comment type="caution">
    <text evidence="2">The sequence shown here is derived from an EMBL/GenBank/DDBJ whole genome shotgun (WGS) entry which is preliminary data.</text>
</comment>
<accession>A0A368E2J6</accession>
<reference evidence="2 3" key="1">
    <citation type="journal article" date="2018" name="Microbiome">
        <title>Fine metagenomic profile of the Mediterranean stratified and mixed water columns revealed by assembly and recruitment.</title>
        <authorList>
            <person name="Haro-Moreno J.M."/>
            <person name="Lopez-Perez M."/>
            <person name="De La Torre J.R."/>
            <person name="Picazo A."/>
            <person name="Camacho A."/>
            <person name="Rodriguez-Valera F."/>
        </authorList>
    </citation>
    <scope>NUCLEOTIDE SEQUENCE [LARGE SCALE GENOMIC DNA]</scope>
    <source>
        <strain evidence="2">MED-G55</strain>
    </source>
</reference>
<dbReference type="Proteomes" id="UP000252132">
    <property type="component" value="Unassembled WGS sequence"/>
</dbReference>
<organism evidence="2 3">
    <name type="scientific">PS1 clade bacterium</name>
    <dbReference type="NCBI Taxonomy" id="2175152"/>
    <lineage>
        <taxon>Bacteria</taxon>
        <taxon>Pseudomonadati</taxon>
        <taxon>Pseudomonadota</taxon>
        <taxon>Alphaproteobacteria</taxon>
        <taxon>PS1 clade</taxon>
    </lineage>
</organism>
<evidence type="ECO:0000313" key="3">
    <source>
        <dbReference type="Proteomes" id="UP000252132"/>
    </source>
</evidence>
<sequence>MFMSKITKTFLPVTFMATLLSACAGEKPLPYVECPKPFILADGERLVRSSGQSWTAELNWVDLACEVTGPSNMEMALFVSGRFYANSAGTYDATLPVFIAFVTDDDRVISRMTKNVSVSLEAATSGDFVSFNQMVNGLDVQLDAVSNSMQVIVGFELSAEELASNISEKKRRLGY</sequence>
<gene>
    <name evidence="2" type="ORF">DBW69_02225</name>
</gene>
<dbReference type="PROSITE" id="PS51257">
    <property type="entry name" value="PROKAR_LIPOPROTEIN"/>
    <property type="match status" value="1"/>
</dbReference>
<keyword evidence="1" id="KW-0732">Signal</keyword>
<feature type="chain" id="PRO_5016867371" evidence="1">
    <location>
        <begin position="25"/>
        <end position="175"/>
    </location>
</feature>
<feature type="signal peptide" evidence="1">
    <location>
        <begin position="1"/>
        <end position="24"/>
    </location>
</feature>